<dbReference type="InterPro" id="IPR013783">
    <property type="entry name" value="Ig-like_fold"/>
</dbReference>
<dbReference type="Pfam" id="PF07679">
    <property type="entry name" value="I-set"/>
    <property type="match status" value="1"/>
</dbReference>
<dbReference type="STRING" id="225164.V4BNK5"/>
<dbReference type="GeneID" id="20239601"/>
<dbReference type="KEGG" id="lgi:LOTGIDRAFT_164026"/>
<accession>V4BNK5</accession>
<dbReference type="EMBL" id="KB202408">
    <property type="protein sequence ID" value="ESO90444.1"/>
    <property type="molecule type" value="Genomic_DNA"/>
</dbReference>
<keyword evidence="2" id="KW-1015">Disulfide bond</keyword>
<dbReference type="Proteomes" id="UP000030746">
    <property type="component" value="Unassembled WGS sequence"/>
</dbReference>
<dbReference type="PROSITE" id="PS50835">
    <property type="entry name" value="IG_LIKE"/>
    <property type="match status" value="3"/>
</dbReference>
<dbReference type="RefSeq" id="XP_009058770.1">
    <property type="nucleotide sequence ID" value="XM_009060522.1"/>
</dbReference>
<dbReference type="GO" id="GO:0098609">
    <property type="term" value="P:cell-cell adhesion"/>
    <property type="evidence" value="ECO:0007669"/>
    <property type="project" value="TreeGrafter"/>
</dbReference>
<keyword evidence="5" id="KW-1185">Reference proteome</keyword>
<dbReference type="GO" id="GO:0016020">
    <property type="term" value="C:membrane"/>
    <property type="evidence" value="ECO:0007669"/>
    <property type="project" value="UniProtKB-SubCell"/>
</dbReference>
<feature type="domain" description="Ig-like" evidence="3">
    <location>
        <begin position="270"/>
        <end position="356"/>
    </location>
</feature>
<protein>
    <recommendedName>
        <fullName evidence="3">Ig-like domain-containing protein</fullName>
    </recommendedName>
</protein>
<dbReference type="Pfam" id="PF13927">
    <property type="entry name" value="Ig_3"/>
    <property type="match status" value="1"/>
</dbReference>
<organism evidence="4 5">
    <name type="scientific">Lottia gigantea</name>
    <name type="common">Giant owl limpet</name>
    <dbReference type="NCBI Taxonomy" id="225164"/>
    <lineage>
        <taxon>Eukaryota</taxon>
        <taxon>Metazoa</taxon>
        <taxon>Spiralia</taxon>
        <taxon>Lophotrochozoa</taxon>
        <taxon>Mollusca</taxon>
        <taxon>Gastropoda</taxon>
        <taxon>Patellogastropoda</taxon>
        <taxon>Lottioidea</taxon>
        <taxon>Lottiidae</taxon>
        <taxon>Lottia</taxon>
    </lineage>
</organism>
<dbReference type="InterPro" id="IPR036179">
    <property type="entry name" value="Ig-like_dom_sf"/>
</dbReference>
<dbReference type="SMART" id="SM00408">
    <property type="entry name" value="IGc2"/>
    <property type="match status" value="2"/>
</dbReference>
<proteinExistence type="predicted"/>
<gene>
    <name evidence="4" type="ORF">LOTGIDRAFT_164026</name>
</gene>
<evidence type="ECO:0000256" key="2">
    <source>
        <dbReference type="ARBA" id="ARBA00023157"/>
    </source>
</evidence>
<dbReference type="PANTHER" id="PTHR44170">
    <property type="entry name" value="PROTEIN SIDEKICK"/>
    <property type="match status" value="1"/>
</dbReference>
<dbReference type="InterPro" id="IPR003598">
    <property type="entry name" value="Ig_sub2"/>
</dbReference>
<dbReference type="CTD" id="20239601"/>
<dbReference type="SUPFAM" id="SSF48726">
    <property type="entry name" value="Immunoglobulin"/>
    <property type="match status" value="3"/>
</dbReference>
<reference evidence="4 5" key="1">
    <citation type="journal article" date="2013" name="Nature">
        <title>Insights into bilaterian evolution from three spiralian genomes.</title>
        <authorList>
            <person name="Simakov O."/>
            <person name="Marletaz F."/>
            <person name="Cho S.J."/>
            <person name="Edsinger-Gonzales E."/>
            <person name="Havlak P."/>
            <person name="Hellsten U."/>
            <person name="Kuo D.H."/>
            <person name="Larsson T."/>
            <person name="Lv J."/>
            <person name="Arendt D."/>
            <person name="Savage R."/>
            <person name="Osoegawa K."/>
            <person name="de Jong P."/>
            <person name="Grimwood J."/>
            <person name="Chapman J.A."/>
            <person name="Shapiro H."/>
            <person name="Aerts A."/>
            <person name="Otillar R.P."/>
            <person name="Terry A.Y."/>
            <person name="Boore J.L."/>
            <person name="Grigoriev I.V."/>
            <person name="Lindberg D.R."/>
            <person name="Seaver E.C."/>
            <person name="Weisblat D.A."/>
            <person name="Putnam N.H."/>
            <person name="Rokhsar D.S."/>
        </authorList>
    </citation>
    <scope>NUCLEOTIDE SEQUENCE [LARGE SCALE GENOMIC DNA]</scope>
</reference>
<dbReference type="InterPro" id="IPR013098">
    <property type="entry name" value="Ig_I-set"/>
</dbReference>
<dbReference type="Gene3D" id="2.60.40.10">
    <property type="entry name" value="Immunoglobulins"/>
    <property type="match status" value="3"/>
</dbReference>
<dbReference type="OrthoDB" id="3666223at2759"/>
<dbReference type="InterPro" id="IPR003599">
    <property type="entry name" value="Ig_sub"/>
</dbReference>
<name>V4BNK5_LOTGI</name>
<feature type="domain" description="Ig-like" evidence="3">
    <location>
        <begin position="54"/>
        <end position="154"/>
    </location>
</feature>
<dbReference type="SMART" id="SM00409">
    <property type="entry name" value="IG"/>
    <property type="match status" value="3"/>
</dbReference>
<evidence type="ECO:0000256" key="1">
    <source>
        <dbReference type="ARBA" id="ARBA00022737"/>
    </source>
</evidence>
<dbReference type="AlphaFoldDB" id="V4BNK5"/>
<sequence>MTETSEIEIRNGSLVFKAPSVKNDYNGRYQCEVKNEEGILLSRVARLTYADFNPVISPNQVPIIAVEYTWVVINCPLKEFSYPDISYTWMKKTIQNFEFVDPNSMDTFVSLDGYLYISEVNMVHAGNYSCNIMFRTIEGNGIYLGDANSSAEMSKERPLKVNREEVDEIPFDIVQGFPKVFPIQPKLKQTVDFECVAHGRLPIEYSWKHNDEDIDVNNTQFKDRVQFSDGNRRMKISHLRLMDEGNYTCIATSGVNETSKYMTLEVKGVPVFSVKPSDHTGYTNSFVKLNCLVYDPASPTTHWLKNGKPLKNISDQIYVGSESLILFSPTIGRDEGIYQCSATNIFGTVYSSAAVIVKEPNPTSGSQFLHSRNILLPIVLLLVLLYLQWS</sequence>
<dbReference type="PANTHER" id="PTHR44170:SF6">
    <property type="entry name" value="CONTACTIN"/>
    <property type="match status" value="1"/>
</dbReference>
<dbReference type="OMA" id="DYWTESR"/>
<dbReference type="HOGENOM" id="CLU_708419_0_0_1"/>
<evidence type="ECO:0000313" key="5">
    <source>
        <dbReference type="Proteomes" id="UP000030746"/>
    </source>
</evidence>
<evidence type="ECO:0000259" key="3">
    <source>
        <dbReference type="PROSITE" id="PS50835"/>
    </source>
</evidence>
<feature type="domain" description="Ig-like" evidence="3">
    <location>
        <begin position="178"/>
        <end position="265"/>
    </location>
</feature>
<dbReference type="InterPro" id="IPR007110">
    <property type="entry name" value="Ig-like_dom"/>
</dbReference>
<dbReference type="CDD" id="cd00096">
    <property type="entry name" value="Ig"/>
    <property type="match status" value="1"/>
</dbReference>
<evidence type="ECO:0000313" key="4">
    <source>
        <dbReference type="EMBL" id="ESO90444.1"/>
    </source>
</evidence>
<keyword evidence="1" id="KW-0677">Repeat</keyword>